<dbReference type="InterPro" id="IPR051011">
    <property type="entry name" value="Metal_resp_trans_reg"/>
</dbReference>
<dbReference type="InterPro" id="IPR036388">
    <property type="entry name" value="WH-like_DNA-bd_sf"/>
</dbReference>
<evidence type="ECO:0000256" key="3">
    <source>
        <dbReference type="ARBA" id="ARBA00023163"/>
    </source>
</evidence>
<dbReference type="Proteomes" id="UP000594404">
    <property type="component" value="Chromosome"/>
</dbReference>
<dbReference type="InterPro" id="IPR011991">
    <property type="entry name" value="ArsR-like_HTH"/>
</dbReference>
<dbReference type="EMBL" id="CP049266">
    <property type="protein sequence ID" value="QPH91843.1"/>
    <property type="molecule type" value="Genomic_DNA"/>
</dbReference>
<dbReference type="Gene3D" id="1.10.10.10">
    <property type="entry name" value="Winged helix-like DNA-binding domain superfamily/Winged helix DNA-binding domain"/>
    <property type="match status" value="1"/>
</dbReference>
<sequence>MQYVDILALKSEFMRVLAHPVRIGIVEVLGDKKMSVGEICELLNKEQATVSKHLGVLKNGGILKSEKSGLNVFYSVDICCLPNFLECLKNILEEKAAKNSKNARGVIKSLR</sequence>
<gene>
    <name evidence="5" type="ORF">CVT01_04735</name>
</gene>
<keyword evidence="2" id="KW-0238">DNA-binding</keyword>
<keyword evidence="1" id="KW-0805">Transcription regulation</keyword>
<evidence type="ECO:0000313" key="6">
    <source>
        <dbReference type="Proteomes" id="UP000594404"/>
    </source>
</evidence>
<name>A0A7S9RHD5_9BACT</name>
<evidence type="ECO:0000259" key="4">
    <source>
        <dbReference type="PROSITE" id="PS50987"/>
    </source>
</evidence>
<dbReference type="PROSITE" id="PS50987">
    <property type="entry name" value="HTH_ARSR_2"/>
    <property type="match status" value="1"/>
</dbReference>
<dbReference type="CDD" id="cd00090">
    <property type="entry name" value="HTH_ARSR"/>
    <property type="match status" value="1"/>
</dbReference>
<dbReference type="SMART" id="SM00418">
    <property type="entry name" value="HTH_ARSR"/>
    <property type="match status" value="1"/>
</dbReference>
<dbReference type="GO" id="GO:0003700">
    <property type="term" value="F:DNA-binding transcription factor activity"/>
    <property type="evidence" value="ECO:0007669"/>
    <property type="project" value="InterPro"/>
</dbReference>
<proteinExistence type="predicted"/>
<dbReference type="GO" id="GO:0003677">
    <property type="term" value="F:DNA binding"/>
    <property type="evidence" value="ECO:0007669"/>
    <property type="project" value="UniProtKB-KW"/>
</dbReference>
<dbReference type="PANTHER" id="PTHR43132">
    <property type="entry name" value="ARSENICAL RESISTANCE OPERON REPRESSOR ARSR-RELATED"/>
    <property type="match status" value="1"/>
</dbReference>
<evidence type="ECO:0000313" key="5">
    <source>
        <dbReference type="EMBL" id="QPH91843.1"/>
    </source>
</evidence>
<dbReference type="Pfam" id="PF12840">
    <property type="entry name" value="HTH_20"/>
    <property type="match status" value="1"/>
</dbReference>
<keyword evidence="3" id="KW-0804">Transcription</keyword>
<dbReference type="InterPro" id="IPR036390">
    <property type="entry name" value="WH_DNA-bd_sf"/>
</dbReference>
<organism evidence="5 6">
    <name type="scientific">Campylobacter concisus</name>
    <dbReference type="NCBI Taxonomy" id="199"/>
    <lineage>
        <taxon>Bacteria</taxon>
        <taxon>Pseudomonadati</taxon>
        <taxon>Campylobacterota</taxon>
        <taxon>Epsilonproteobacteria</taxon>
        <taxon>Campylobacterales</taxon>
        <taxon>Campylobacteraceae</taxon>
        <taxon>Campylobacter</taxon>
    </lineage>
</organism>
<protein>
    <submittedName>
        <fullName evidence="5">Winged helix-turn-helix transcriptional regulator</fullName>
    </submittedName>
</protein>
<dbReference type="PRINTS" id="PR00778">
    <property type="entry name" value="HTHARSR"/>
</dbReference>
<dbReference type="NCBIfam" id="NF033788">
    <property type="entry name" value="HTH_metalloreg"/>
    <property type="match status" value="1"/>
</dbReference>
<dbReference type="SUPFAM" id="SSF46785">
    <property type="entry name" value="Winged helix' DNA-binding domain"/>
    <property type="match status" value="1"/>
</dbReference>
<dbReference type="PANTHER" id="PTHR43132:SF2">
    <property type="entry name" value="ARSENICAL RESISTANCE OPERON REPRESSOR ARSR-RELATED"/>
    <property type="match status" value="1"/>
</dbReference>
<dbReference type="AlphaFoldDB" id="A0A7S9RHD5"/>
<dbReference type="RefSeq" id="WP_103599125.1">
    <property type="nucleotide sequence ID" value="NZ_CABPTV010000003.1"/>
</dbReference>
<reference evidence="5 6" key="1">
    <citation type="journal article" date="2018" name="Emerg. Microbes Infect.">
        <title>Genomic analysis of oral Campylobacter concisus strains identified a potential bacterial molecular marker associated with active Crohn's disease.</title>
        <authorList>
            <person name="Liu F."/>
            <person name="Ma R."/>
            <person name="Tay C.Y.A."/>
            <person name="Octavia S."/>
            <person name="Lan R."/>
            <person name="Chung H.K.L."/>
            <person name="Riordan S.M."/>
            <person name="Grimm M.C."/>
            <person name="Leong R.W."/>
            <person name="Tanaka M.M."/>
            <person name="Connor S."/>
            <person name="Zhang L."/>
        </authorList>
    </citation>
    <scope>NUCLEOTIDE SEQUENCE [LARGE SCALE GENOMIC DNA]</scope>
    <source>
        <strain evidence="5 6">P1CDO3</strain>
    </source>
</reference>
<accession>A0A7S9RHD5</accession>
<dbReference type="InterPro" id="IPR001845">
    <property type="entry name" value="HTH_ArsR_DNA-bd_dom"/>
</dbReference>
<feature type="domain" description="HTH arsR-type" evidence="4">
    <location>
        <begin position="2"/>
        <end position="96"/>
    </location>
</feature>
<evidence type="ECO:0000256" key="1">
    <source>
        <dbReference type="ARBA" id="ARBA00023015"/>
    </source>
</evidence>
<evidence type="ECO:0000256" key="2">
    <source>
        <dbReference type="ARBA" id="ARBA00023125"/>
    </source>
</evidence>